<dbReference type="Proteomes" id="UP000178859">
    <property type="component" value="Unassembled WGS sequence"/>
</dbReference>
<dbReference type="InterPro" id="IPR012902">
    <property type="entry name" value="N_methyl_site"/>
</dbReference>
<dbReference type="Pfam" id="PF07963">
    <property type="entry name" value="N_methyl"/>
    <property type="match status" value="1"/>
</dbReference>
<dbReference type="NCBIfam" id="TIGR02532">
    <property type="entry name" value="IV_pilin_GFxxxE"/>
    <property type="match status" value="1"/>
</dbReference>
<evidence type="ECO:0000313" key="3">
    <source>
        <dbReference type="Proteomes" id="UP000178859"/>
    </source>
</evidence>
<keyword evidence="1" id="KW-1133">Transmembrane helix</keyword>
<proteinExistence type="predicted"/>
<name>A0A1F5MG65_9BACT</name>
<feature type="transmembrane region" description="Helical" evidence="1">
    <location>
        <begin position="21"/>
        <end position="47"/>
    </location>
</feature>
<dbReference type="AlphaFoldDB" id="A0A1F5MG65"/>
<evidence type="ECO:0000256" key="1">
    <source>
        <dbReference type="SAM" id="Phobius"/>
    </source>
</evidence>
<comment type="caution">
    <text evidence="2">The sequence shown here is derived from an EMBL/GenBank/DDBJ whole genome shotgun (WGS) entry which is preliminary data.</text>
</comment>
<organism evidence="2 3">
    <name type="scientific">Candidatus Daviesbacteria bacterium RIFCSPLOWO2_02_FULL_36_7</name>
    <dbReference type="NCBI Taxonomy" id="1797792"/>
    <lineage>
        <taxon>Bacteria</taxon>
        <taxon>Candidatus Daviesiibacteriota</taxon>
    </lineage>
</organism>
<reference evidence="2 3" key="1">
    <citation type="journal article" date="2016" name="Nat. Commun.">
        <title>Thousands of microbial genomes shed light on interconnected biogeochemical processes in an aquifer system.</title>
        <authorList>
            <person name="Anantharaman K."/>
            <person name="Brown C.T."/>
            <person name="Hug L.A."/>
            <person name="Sharon I."/>
            <person name="Castelle C.J."/>
            <person name="Probst A.J."/>
            <person name="Thomas B.C."/>
            <person name="Singh A."/>
            <person name="Wilkins M.J."/>
            <person name="Karaoz U."/>
            <person name="Brodie E.L."/>
            <person name="Williams K.H."/>
            <person name="Hubbard S.S."/>
            <person name="Banfield J.F."/>
        </authorList>
    </citation>
    <scope>NUCLEOTIDE SEQUENCE [LARGE SCALE GENOMIC DNA]</scope>
</reference>
<dbReference type="EMBL" id="MFDT01000068">
    <property type="protein sequence ID" value="OGE64354.1"/>
    <property type="molecule type" value="Genomic_DNA"/>
</dbReference>
<dbReference type="PROSITE" id="PS00409">
    <property type="entry name" value="PROKAR_NTER_METHYL"/>
    <property type="match status" value="1"/>
</dbReference>
<keyword evidence="1" id="KW-0472">Membrane</keyword>
<dbReference type="SUPFAM" id="SSF54523">
    <property type="entry name" value="Pili subunits"/>
    <property type="match status" value="1"/>
</dbReference>
<protein>
    <submittedName>
        <fullName evidence="2">Uncharacterized protein</fullName>
    </submittedName>
</protein>
<sequence length="456" mass="49099">MPKNGFTQHHKDRIRRSGAGFTLVELLIVVAIIGVLSVVGLTAYSGVQQKARDTKRRADIDAIAKVMESKYDIKTAVYSTALSSLNTNFTSSQLPVPPKRDDYIVSSDGKGFITCSKLDAASADLTAQQCIATYNIGVNKQNCYCQKSLSGSTQSIIAAASIGGTFGFTAPDNLAVLDTFTRSNSTTGLGGTWEYSGTNDSWGILGNQARHMNNRSVNIYAVMDGRYSDGIVRITFSYLVQDQGMVFRYADSNNTYRLTADGHGYWLQKIVSGVTTNVGEVAIPNFNSTYRGTSADITVVMQGDNIQVFIDSSKGNSWTISYADTSLRNNTKAGLWVYADTTMSWDNFSVSAFHPVPTPTPTPTPTPVPVCAYFNNQSIGTSQSCRYTSGGLPVTIVVKCTELETNLNCSGASGNYASSRGVKWYNLDGTFGGSGLWLLTGSSSTGWPQVTVQVIP</sequence>
<dbReference type="Gene3D" id="3.30.700.10">
    <property type="entry name" value="Glycoprotein, Type 4 Pilin"/>
    <property type="match status" value="1"/>
</dbReference>
<gene>
    <name evidence="2" type="ORF">A3I48_03065</name>
</gene>
<accession>A0A1F5MG65</accession>
<evidence type="ECO:0000313" key="2">
    <source>
        <dbReference type="EMBL" id="OGE64354.1"/>
    </source>
</evidence>
<dbReference type="Gene3D" id="2.60.120.560">
    <property type="entry name" value="Exo-inulinase, domain 1"/>
    <property type="match status" value="1"/>
</dbReference>
<dbReference type="InterPro" id="IPR045584">
    <property type="entry name" value="Pilin-like"/>
</dbReference>
<keyword evidence="1" id="KW-0812">Transmembrane</keyword>